<evidence type="ECO:0008006" key="2">
    <source>
        <dbReference type="Google" id="ProtNLM"/>
    </source>
</evidence>
<gene>
    <name evidence="1" type="ORF">Touem01_00069</name>
</gene>
<proteinExistence type="predicted"/>
<organism evidence="1">
    <name type="scientific">Pseudomonas phage Touem01</name>
    <dbReference type="NCBI Taxonomy" id="3138548"/>
    <lineage>
        <taxon>Viruses</taxon>
    </lineage>
</organism>
<protein>
    <recommendedName>
        <fullName evidence="2">Virion structural protein</fullName>
    </recommendedName>
</protein>
<evidence type="ECO:0000313" key="1">
    <source>
        <dbReference type="EMBL" id="XAI70598.1"/>
    </source>
</evidence>
<reference evidence="1" key="1">
    <citation type="journal article" date="2024" name="J. Gen. Virol.">
        <title>Novel phages of Pseudomonas syringae unveil numerous potential auxiliary metabolic genes.</title>
        <authorList>
            <person name="Feltin C."/>
            <person name="Garneau J.R."/>
            <person name="Morris C.E."/>
            <person name="Berard A."/>
            <person name="Torres-Barcelo C."/>
        </authorList>
    </citation>
    <scope>NUCLEOTIDE SEQUENCE</scope>
</reference>
<sequence>MKMKVYQPQFEVTITKTVNRKTVDGSTPTSTRFQGANGRLNLRKWLGDQSSVNVVKGIKDPAGGFSITIPDIPTETGGLDSLYGVIEPMDLVEIKAQHKPTGFNGNKIPTIMRGFVSRVSRHEEILPDGKPARSITIHGQDYGKIWQIIQIFYGPSYIFGEDILSAFKLMDKFGSGFKNALTNVEFLQLAIEKIVNPFLEKLLPKGSGFPMIKVNAHQVVTASVGIAGIQTAEGNIYQLLRNHLDVGPFNELYINEDDNGVYCMYRQNPALDLKGNRIDPDVTGVPSGSYLASYDATSLGMIDLPDEDIMSMDVSRSDGGVGNYYWVDAPSFSLNSDTLMRQLGYSSEERDTVDQSKYPNSSAELYGTRLMWLNTNLGGPKITNVKSGLSEQEHEQRDTNLFDWLKNRRKFLVAQNKDNSILESGTMRIKGNERIRAGNYIRLRRGTFVAIYYVVAVSHQLLPFRGFYTTLTLERGLGFANRIKMADGVDSPYLSELAK</sequence>
<name>A0AAU6W215_9VIRU</name>
<dbReference type="EMBL" id="PP179325">
    <property type="protein sequence ID" value="XAI70598.1"/>
    <property type="molecule type" value="Genomic_DNA"/>
</dbReference>
<accession>A0AAU6W215</accession>